<evidence type="ECO:0000256" key="1">
    <source>
        <dbReference type="ARBA" id="ARBA00004370"/>
    </source>
</evidence>
<dbReference type="SUPFAM" id="SSF48726">
    <property type="entry name" value="Immunoglobulin"/>
    <property type="match status" value="1"/>
</dbReference>
<evidence type="ECO:0000313" key="7">
    <source>
        <dbReference type="Proteomes" id="UP000827986"/>
    </source>
</evidence>
<dbReference type="InterPro" id="IPR013151">
    <property type="entry name" value="Immunoglobulin_dom"/>
</dbReference>
<dbReference type="EMBL" id="JAHDVG010000483">
    <property type="protein sequence ID" value="KAH1171691.1"/>
    <property type="molecule type" value="Genomic_DNA"/>
</dbReference>
<dbReference type="PANTHER" id="PTHR24100">
    <property type="entry name" value="BUTYROPHILIN"/>
    <property type="match status" value="1"/>
</dbReference>
<dbReference type="SMART" id="SM00409">
    <property type="entry name" value="IG"/>
    <property type="match status" value="1"/>
</dbReference>
<dbReference type="GO" id="GO:0050852">
    <property type="term" value="P:T cell receptor signaling pathway"/>
    <property type="evidence" value="ECO:0007669"/>
    <property type="project" value="TreeGrafter"/>
</dbReference>
<evidence type="ECO:0000259" key="5">
    <source>
        <dbReference type="PROSITE" id="PS50835"/>
    </source>
</evidence>
<dbReference type="GO" id="GO:0009897">
    <property type="term" value="C:external side of plasma membrane"/>
    <property type="evidence" value="ECO:0007669"/>
    <property type="project" value="TreeGrafter"/>
</dbReference>
<dbReference type="GO" id="GO:0001817">
    <property type="term" value="P:regulation of cytokine production"/>
    <property type="evidence" value="ECO:0007669"/>
    <property type="project" value="TreeGrafter"/>
</dbReference>
<gene>
    <name evidence="6" type="ORF">KIL84_007309</name>
</gene>
<dbReference type="InterPro" id="IPR013783">
    <property type="entry name" value="Ig-like_fold"/>
</dbReference>
<feature type="compositionally biased region" description="Pro residues" evidence="4">
    <location>
        <begin position="1"/>
        <end position="11"/>
    </location>
</feature>
<evidence type="ECO:0000256" key="4">
    <source>
        <dbReference type="SAM" id="MobiDB-lite"/>
    </source>
</evidence>
<dbReference type="PROSITE" id="PS50835">
    <property type="entry name" value="IG_LIKE"/>
    <property type="match status" value="1"/>
</dbReference>
<comment type="subcellular location">
    <subcellularLocation>
        <location evidence="1">Membrane</location>
    </subcellularLocation>
</comment>
<dbReference type="InterPro" id="IPR003599">
    <property type="entry name" value="Ig_sub"/>
</dbReference>
<feature type="region of interest" description="Disordered" evidence="4">
    <location>
        <begin position="209"/>
        <end position="230"/>
    </location>
</feature>
<dbReference type="Gene3D" id="2.60.40.10">
    <property type="entry name" value="Immunoglobulins"/>
    <property type="match status" value="1"/>
</dbReference>
<dbReference type="InterPro" id="IPR007110">
    <property type="entry name" value="Ig-like_dom"/>
</dbReference>
<feature type="region of interest" description="Disordered" evidence="4">
    <location>
        <begin position="1"/>
        <end position="43"/>
    </location>
</feature>
<proteinExistence type="predicted"/>
<dbReference type="Proteomes" id="UP000827986">
    <property type="component" value="Unassembled WGS sequence"/>
</dbReference>
<keyword evidence="3" id="KW-0393">Immunoglobulin domain</keyword>
<reference evidence="6" key="1">
    <citation type="submission" date="2021-09" db="EMBL/GenBank/DDBJ databases">
        <title>The genome of Mauremys mutica provides insights into the evolution of semi-aquatic lifestyle.</title>
        <authorList>
            <person name="Gong S."/>
            <person name="Gao Y."/>
        </authorList>
    </citation>
    <scope>NUCLEOTIDE SEQUENCE</scope>
    <source>
        <strain evidence="6">MM-2020</strain>
        <tissue evidence="6">Muscle</tissue>
    </source>
</reference>
<dbReference type="GO" id="GO:0005102">
    <property type="term" value="F:signaling receptor binding"/>
    <property type="evidence" value="ECO:0007669"/>
    <property type="project" value="TreeGrafter"/>
</dbReference>
<organism evidence="6 7">
    <name type="scientific">Mauremys mutica</name>
    <name type="common">yellowpond turtle</name>
    <dbReference type="NCBI Taxonomy" id="74926"/>
    <lineage>
        <taxon>Eukaryota</taxon>
        <taxon>Metazoa</taxon>
        <taxon>Chordata</taxon>
        <taxon>Craniata</taxon>
        <taxon>Vertebrata</taxon>
        <taxon>Euteleostomi</taxon>
        <taxon>Archelosauria</taxon>
        <taxon>Testudinata</taxon>
        <taxon>Testudines</taxon>
        <taxon>Cryptodira</taxon>
        <taxon>Durocryptodira</taxon>
        <taxon>Testudinoidea</taxon>
        <taxon>Geoemydidae</taxon>
        <taxon>Geoemydinae</taxon>
        <taxon>Mauremys</taxon>
    </lineage>
</organism>
<protein>
    <recommendedName>
        <fullName evidence="5">Ig-like domain-containing protein</fullName>
    </recommendedName>
</protein>
<dbReference type="InterPro" id="IPR050504">
    <property type="entry name" value="IgSF_BTN/MOG"/>
</dbReference>
<dbReference type="InterPro" id="IPR036179">
    <property type="entry name" value="Ig-like_dom_sf"/>
</dbReference>
<evidence type="ECO:0000256" key="2">
    <source>
        <dbReference type="ARBA" id="ARBA00023136"/>
    </source>
</evidence>
<keyword evidence="2" id="KW-0472">Membrane</keyword>
<sequence>MLGENGPPPAPEDAGSERGTRLAGQQAGPWQTSPGGGDPAPLPAAAWLQVSVGPSPVRARPGQRVVLECLVGADYPPLELELEQLQVRWRHEGRTVLEFAGAVRAARAGLSLAQDEVRNGNVSLVLQRVTASDSGEWTCYILYPPDQAQGSLTLRVADPTVPPDACPLGGGAPRLRQLEEVIGGCMRSASELQRHLARLAAEVKACLGSPEAEESPARAQAESANQTAQA</sequence>
<evidence type="ECO:0000256" key="3">
    <source>
        <dbReference type="ARBA" id="ARBA00023319"/>
    </source>
</evidence>
<name>A0A9D4AWV3_9SAUR</name>
<keyword evidence="7" id="KW-1185">Reference proteome</keyword>
<comment type="caution">
    <text evidence="6">The sequence shown here is derived from an EMBL/GenBank/DDBJ whole genome shotgun (WGS) entry which is preliminary data.</text>
</comment>
<feature type="domain" description="Ig-like" evidence="5">
    <location>
        <begin position="43"/>
        <end position="157"/>
    </location>
</feature>
<evidence type="ECO:0000313" key="6">
    <source>
        <dbReference type="EMBL" id="KAH1171691.1"/>
    </source>
</evidence>
<dbReference type="AlphaFoldDB" id="A0A9D4AWV3"/>
<dbReference type="Pfam" id="PF00047">
    <property type="entry name" value="ig"/>
    <property type="match status" value="1"/>
</dbReference>
<accession>A0A9D4AWV3</accession>